<dbReference type="WBParaSite" id="EVEC_0000227701-mRNA-1">
    <property type="protein sequence ID" value="EVEC_0000227701-mRNA-1"/>
    <property type="gene ID" value="EVEC_0000227701"/>
</dbReference>
<evidence type="ECO:0000313" key="4">
    <source>
        <dbReference type="EMBL" id="VDD86842.1"/>
    </source>
</evidence>
<keyword evidence="5" id="KW-1185">Reference proteome</keyword>
<dbReference type="PANTHER" id="PTHR13199:SF11">
    <property type="entry name" value="PROTEIN ATOSSA"/>
    <property type="match status" value="1"/>
</dbReference>
<feature type="region of interest" description="Disordered" evidence="2">
    <location>
        <begin position="241"/>
        <end position="261"/>
    </location>
</feature>
<dbReference type="PANTHER" id="PTHR13199">
    <property type="entry name" value="GH03947P"/>
    <property type="match status" value="1"/>
</dbReference>
<evidence type="ECO:0000313" key="5">
    <source>
        <dbReference type="Proteomes" id="UP000274131"/>
    </source>
</evidence>
<dbReference type="EMBL" id="UXUI01007300">
    <property type="protein sequence ID" value="VDD86842.1"/>
    <property type="molecule type" value="Genomic_DNA"/>
</dbReference>
<organism evidence="6">
    <name type="scientific">Enterobius vermicularis</name>
    <name type="common">Human pinworm</name>
    <dbReference type="NCBI Taxonomy" id="51028"/>
    <lineage>
        <taxon>Eukaryota</taxon>
        <taxon>Metazoa</taxon>
        <taxon>Ecdysozoa</taxon>
        <taxon>Nematoda</taxon>
        <taxon>Chromadorea</taxon>
        <taxon>Rhabditida</taxon>
        <taxon>Spirurina</taxon>
        <taxon>Oxyuridomorpha</taxon>
        <taxon>Oxyuroidea</taxon>
        <taxon>Oxyuridae</taxon>
        <taxon>Enterobius</taxon>
    </lineage>
</organism>
<accession>A0A158Q9J7</accession>
<evidence type="ECO:0000256" key="2">
    <source>
        <dbReference type="SAM" id="MobiDB-lite"/>
    </source>
</evidence>
<dbReference type="Pfam" id="PF13889">
    <property type="entry name" value="Chromosome_seg"/>
    <property type="match status" value="1"/>
</dbReference>
<dbReference type="InterPro" id="IPR025261">
    <property type="entry name" value="Atos-like_cons_dom"/>
</dbReference>
<proteinExistence type="inferred from homology"/>
<dbReference type="OrthoDB" id="8625101at2759"/>
<comment type="similarity">
    <text evidence="1">Belongs to the ATOS family.</text>
</comment>
<sequence length="619" mass="69688">MEVGAEIARIIIESRITGVFKNEVSLVNASVKEAEHILSVEKPVRIETLLVHEQCARADALCENALLIESWTITLSSNQHPGKLAKALDPLFLKNAVRSQLHFSQLNSWMINNGGKLPNGLVFVYRITRDEFTGTHCETDRVLNKDDSCSIHEWSSALPLLSPNSSFSYLHGEIDFARHIEDENSSLQGPLEIEDGEDSSGIYSASTSSHEQELHYISDQSLTESSAPVAHAIGSSFQPQTFSRKTRCHDTEDGLERPPRKRSFLDESIVDPVSVDSPKFCLINNFEEFATSKAQSIEVESLANALAESSSLTKEQSIHSSFISRRQCVPRRFRILSAFRFMPGSSTLFSKKTGLPLNSSPAPSHHRKGKKAETVPLAGHNLDISRIFTIPLHRFIENSLRRKCASQKSSPEIYKVCSFRYGDEDSSQSDSEKLNPTKTSATSSGLLCNFEESILNGRLEPFASVEGFQLQITASGSFCSPHVTLPVEAFFFSLSDDDAPSLNFTLFNPQGTVVCLFVVRFDVTEMLPSCQTFLRQRQFFMPPECPYDQINRSWLKYLIHLRLATDRKCNLFIHNDIRILFSQKSNLDGLNVELEEREECFQLRAFTEMPQRPRFSPRK</sequence>
<dbReference type="AlphaFoldDB" id="A0A158Q9J7"/>
<dbReference type="InterPro" id="IPR033473">
    <property type="entry name" value="Atos-like_C"/>
</dbReference>
<name>A0A158Q9J7_ENTVE</name>
<feature type="domain" description="Atos-like conserved" evidence="3">
    <location>
        <begin position="446"/>
        <end position="504"/>
    </location>
</feature>
<dbReference type="Proteomes" id="UP000274131">
    <property type="component" value="Unassembled WGS sequence"/>
</dbReference>
<evidence type="ECO:0000313" key="6">
    <source>
        <dbReference type="WBParaSite" id="EVEC_0000227701-mRNA-1"/>
    </source>
</evidence>
<reference evidence="6" key="1">
    <citation type="submission" date="2016-04" db="UniProtKB">
        <authorList>
            <consortium name="WormBaseParasite"/>
        </authorList>
    </citation>
    <scope>IDENTIFICATION</scope>
</reference>
<gene>
    <name evidence="4" type="ORF">EVEC_LOCUS1985</name>
</gene>
<feature type="compositionally biased region" description="Basic and acidic residues" evidence="2">
    <location>
        <begin position="248"/>
        <end position="258"/>
    </location>
</feature>
<dbReference type="InterPro" id="IPR051506">
    <property type="entry name" value="ATOS_Transcription_Regulators"/>
</dbReference>
<protein>
    <submittedName>
        <fullName evidence="6">DUF4210 domain-containing protein</fullName>
    </submittedName>
</protein>
<reference evidence="4 5" key="2">
    <citation type="submission" date="2018-10" db="EMBL/GenBank/DDBJ databases">
        <authorList>
            <consortium name="Pathogen Informatics"/>
        </authorList>
    </citation>
    <scope>NUCLEOTIDE SEQUENCE [LARGE SCALE GENOMIC DNA]</scope>
</reference>
<evidence type="ECO:0000259" key="3">
    <source>
        <dbReference type="SMART" id="SM01177"/>
    </source>
</evidence>
<dbReference type="SMART" id="SM01177">
    <property type="entry name" value="DUF4210"/>
    <property type="match status" value="1"/>
</dbReference>
<dbReference type="Pfam" id="PF13915">
    <property type="entry name" value="DUF4210"/>
    <property type="match status" value="1"/>
</dbReference>
<evidence type="ECO:0000256" key="1">
    <source>
        <dbReference type="ARBA" id="ARBA00034497"/>
    </source>
</evidence>